<gene>
    <name evidence="2" type="ORF">SAMN05421730_100539</name>
</gene>
<keyword evidence="1" id="KW-0472">Membrane</keyword>
<name>A0A1D3TRY9_9FIRM</name>
<organism evidence="2 3">
    <name type="scientific">Anaerobium acetethylicum</name>
    <dbReference type="NCBI Taxonomy" id="1619234"/>
    <lineage>
        <taxon>Bacteria</taxon>
        <taxon>Bacillati</taxon>
        <taxon>Bacillota</taxon>
        <taxon>Clostridia</taxon>
        <taxon>Lachnospirales</taxon>
        <taxon>Lachnospiraceae</taxon>
        <taxon>Anaerobium</taxon>
    </lineage>
</organism>
<keyword evidence="3" id="KW-1185">Reference proteome</keyword>
<protein>
    <submittedName>
        <fullName evidence="2">Uncharacterized protein</fullName>
    </submittedName>
</protein>
<dbReference type="EMBL" id="FMKA01000005">
    <property type="protein sequence ID" value="SCP96507.1"/>
    <property type="molecule type" value="Genomic_DNA"/>
</dbReference>
<dbReference type="Proteomes" id="UP000199315">
    <property type="component" value="Unassembled WGS sequence"/>
</dbReference>
<accession>A0A1D3TRY9</accession>
<reference evidence="2 3" key="1">
    <citation type="submission" date="2016-09" db="EMBL/GenBank/DDBJ databases">
        <authorList>
            <person name="Capua I."/>
            <person name="De Benedictis P."/>
            <person name="Joannis T."/>
            <person name="Lombin L.H."/>
            <person name="Cattoli G."/>
        </authorList>
    </citation>
    <scope>NUCLEOTIDE SEQUENCE [LARGE SCALE GENOMIC DNA]</scope>
    <source>
        <strain evidence="2 3">GluBS11</strain>
    </source>
</reference>
<dbReference type="AlphaFoldDB" id="A0A1D3TRY9"/>
<evidence type="ECO:0000256" key="1">
    <source>
        <dbReference type="SAM" id="Phobius"/>
    </source>
</evidence>
<dbReference type="RefSeq" id="WP_091231808.1">
    <property type="nucleotide sequence ID" value="NZ_FMKA01000005.1"/>
</dbReference>
<proteinExistence type="predicted"/>
<evidence type="ECO:0000313" key="2">
    <source>
        <dbReference type="EMBL" id="SCP96507.1"/>
    </source>
</evidence>
<keyword evidence="1" id="KW-1133">Transmembrane helix</keyword>
<feature type="transmembrane region" description="Helical" evidence="1">
    <location>
        <begin position="36"/>
        <end position="56"/>
    </location>
</feature>
<feature type="transmembrane region" description="Helical" evidence="1">
    <location>
        <begin position="7"/>
        <end position="30"/>
    </location>
</feature>
<evidence type="ECO:0000313" key="3">
    <source>
        <dbReference type="Proteomes" id="UP000199315"/>
    </source>
</evidence>
<sequence length="75" mass="8217">MNKKVLQFLCIGGVVFLVALYVATLIFAIIPVPGSAGLFKASIYCTIVVPVFLYAISMVYKLMKNKEAGNKEEDN</sequence>
<keyword evidence="1" id="KW-0812">Transmembrane</keyword>
<dbReference type="OrthoDB" id="1936797at2"/>